<dbReference type="SUPFAM" id="SSF55073">
    <property type="entry name" value="Nucleotide cyclase"/>
    <property type="match status" value="1"/>
</dbReference>
<keyword evidence="2" id="KW-1185">Reference proteome</keyword>
<dbReference type="Gene3D" id="3.20.20.450">
    <property type="entry name" value="EAL domain"/>
    <property type="match status" value="1"/>
</dbReference>
<dbReference type="Proteomes" id="UP000034392">
    <property type="component" value="Chromosome"/>
</dbReference>
<dbReference type="CDD" id="cd01949">
    <property type="entry name" value="GGDEF"/>
    <property type="match status" value="1"/>
</dbReference>
<gene>
    <name evidence="1" type="primary">cph2_2</name>
    <name evidence="1" type="ORF">WYH_00243</name>
</gene>
<dbReference type="PANTHER" id="PTHR44757">
    <property type="entry name" value="DIGUANYLATE CYCLASE DGCP"/>
    <property type="match status" value="1"/>
</dbReference>
<dbReference type="Pfam" id="PF00990">
    <property type="entry name" value="GGDEF"/>
    <property type="match status" value="1"/>
</dbReference>
<dbReference type="InterPro" id="IPR000160">
    <property type="entry name" value="GGDEF_dom"/>
</dbReference>
<reference evidence="1" key="1">
    <citation type="submission" date="2015-05" db="EMBL/GenBank/DDBJ databases">
        <title>The complete genome of Altererythrobacter atlanticus strain 26DY36.</title>
        <authorList>
            <person name="Wu Y.-H."/>
            <person name="Cheng H."/>
            <person name="Wu X.-W."/>
        </authorList>
    </citation>
    <scope>NUCLEOTIDE SEQUENCE [LARGE SCALE GENOMIC DNA]</scope>
    <source>
        <strain evidence="1">26DY36</strain>
    </source>
</reference>
<dbReference type="Pfam" id="PF00563">
    <property type="entry name" value="EAL"/>
    <property type="match status" value="1"/>
</dbReference>
<dbReference type="Gene3D" id="3.30.70.270">
    <property type="match status" value="1"/>
</dbReference>
<dbReference type="STRING" id="1267766.WYH_00243"/>
<dbReference type="PATRIC" id="fig|1267766.3.peg.250"/>
<dbReference type="SMART" id="SM00267">
    <property type="entry name" value="GGDEF"/>
    <property type="match status" value="1"/>
</dbReference>
<dbReference type="InterPro" id="IPR029787">
    <property type="entry name" value="Nucleotide_cyclase"/>
</dbReference>
<proteinExistence type="predicted"/>
<dbReference type="InterPro" id="IPR035965">
    <property type="entry name" value="PAS-like_dom_sf"/>
</dbReference>
<name>A0A0F7KQ88_9SPHN</name>
<dbReference type="RefSeq" id="WP_046904686.1">
    <property type="nucleotide sequence ID" value="NZ_JACIJL010000003.1"/>
</dbReference>
<dbReference type="SMART" id="SM00052">
    <property type="entry name" value="EAL"/>
    <property type="match status" value="1"/>
</dbReference>
<organism evidence="1 2">
    <name type="scientific">Croceibacterium atlanticum</name>
    <dbReference type="NCBI Taxonomy" id="1267766"/>
    <lineage>
        <taxon>Bacteria</taxon>
        <taxon>Pseudomonadati</taxon>
        <taxon>Pseudomonadota</taxon>
        <taxon>Alphaproteobacteria</taxon>
        <taxon>Sphingomonadales</taxon>
        <taxon>Erythrobacteraceae</taxon>
        <taxon>Croceibacterium</taxon>
    </lineage>
</organism>
<dbReference type="InterPro" id="IPR001633">
    <property type="entry name" value="EAL_dom"/>
</dbReference>
<dbReference type="AlphaFoldDB" id="A0A0F7KQ88"/>
<dbReference type="EMBL" id="CP011452">
    <property type="protein sequence ID" value="AKH41307.1"/>
    <property type="molecule type" value="Genomic_DNA"/>
</dbReference>
<dbReference type="InterPro" id="IPR035919">
    <property type="entry name" value="EAL_sf"/>
</dbReference>
<evidence type="ECO:0000313" key="2">
    <source>
        <dbReference type="Proteomes" id="UP000034392"/>
    </source>
</evidence>
<accession>A0A0F7KQ88</accession>
<dbReference type="KEGG" id="aay:WYH_00243"/>
<sequence>MAMRSVLRNLSGARSSAAAIAQAAAAHDKGGNPSSLSGDERLQMLDAIEEEGIAWFWATNAENHLTYLSASAARHLGEDVRIFGQPLGQIMETVGEDEENGPERSLNFLLTAHQKFADITVRLETGQGPVWWSLTGRPHFGENREFLGYRGSAKDISELFQQRRDASRLAQFDALTGLANRHRMSRRLATILASCRASKRSCAMLMLDLDRFKQVNDTLGHPAGDDLLKQVAQRLRRVITENAEIGRLGGDEFQIILPDIDDRGRLGELAHRIIQMISQPYSIEDSRAIIGTSVGIAIAPYDGLEPDDLTKAADLALYASKDGGRGRYRFYSNDLKDSAQERREIEEDLRGALARGELELHYQPVVRAADHMLSGFEAQIRWNHPERGYVSPAQFLPVAEDSGLASPIGAWAIRQACEDAAHWPGSLRVSINVSEQQFNSEELASIVAKSLGATGLMPERLELEIAESVFMGDVELVDRIFSQLKKLGVRLALDEFGTGNSSLSYLRKTPFDCIKIHPSFVRECTETGSPNAAIIAAIVSLANALGMETTAEGVEAMDELELVCDRGATNIQGFVYSRAMPQADVLDKVGSGDLRFEPSGPPMHRAERRTVYRRIGVIHENHRYEAVLRNLSRTGARIDGLLDVPVGTELVLDLGEGQLVVATVRRSQDATQGLEFETPLISNGSDGLCTRYRISPYALAAAGMPLRSLPPGDYPLIGNGQNGQPAGRPRFMQVDLSAASGRAA</sequence>
<dbReference type="CDD" id="cd01948">
    <property type="entry name" value="EAL"/>
    <property type="match status" value="1"/>
</dbReference>
<dbReference type="Gene3D" id="3.30.450.20">
    <property type="entry name" value="PAS domain"/>
    <property type="match status" value="1"/>
</dbReference>
<dbReference type="CDD" id="cd00130">
    <property type="entry name" value="PAS"/>
    <property type="match status" value="1"/>
</dbReference>
<dbReference type="NCBIfam" id="TIGR00254">
    <property type="entry name" value="GGDEF"/>
    <property type="match status" value="1"/>
</dbReference>
<dbReference type="PROSITE" id="PS50887">
    <property type="entry name" value="GGDEF"/>
    <property type="match status" value="1"/>
</dbReference>
<dbReference type="PROSITE" id="PS50883">
    <property type="entry name" value="EAL"/>
    <property type="match status" value="1"/>
</dbReference>
<evidence type="ECO:0000313" key="1">
    <source>
        <dbReference type="EMBL" id="AKH41307.1"/>
    </source>
</evidence>
<dbReference type="SUPFAM" id="SSF141868">
    <property type="entry name" value="EAL domain-like"/>
    <property type="match status" value="1"/>
</dbReference>
<dbReference type="PANTHER" id="PTHR44757:SF2">
    <property type="entry name" value="BIOFILM ARCHITECTURE MAINTENANCE PROTEIN MBAA"/>
    <property type="match status" value="1"/>
</dbReference>
<dbReference type="SUPFAM" id="SSF141371">
    <property type="entry name" value="PilZ domain-like"/>
    <property type="match status" value="1"/>
</dbReference>
<dbReference type="InterPro" id="IPR000014">
    <property type="entry name" value="PAS"/>
</dbReference>
<dbReference type="SUPFAM" id="SSF55785">
    <property type="entry name" value="PYP-like sensor domain (PAS domain)"/>
    <property type="match status" value="1"/>
</dbReference>
<dbReference type="InterPro" id="IPR052155">
    <property type="entry name" value="Biofilm_reg_signaling"/>
</dbReference>
<dbReference type="InterPro" id="IPR043128">
    <property type="entry name" value="Rev_trsase/Diguanyl_cyclase"/>
</dbReference>
<protein>
    <submittedName>
        <fullName evidence="1">Phytochrome-like protein cph2</fullName>
    </submittedName>
</protein>